<dbReference type="Pfam" id="PF00535">
    <property type="entry name" value="Glycos_transf_2"/>
    <property type="match status" value="1"/>
</dbReference>
<keyword evidence="5" id="KW-1185">Reference proteome</keyword>
<evidence type="ECO:0000313" key="4">
    <source>
        <dbReference type="EMBL" id="ATA22593.1"/>
    </source>
</evidence>
<dbReference type="InterPro" id="IPR029044">
    <property type="entry name" value="Nucleotide-diphossugar_trans"/>
</dbReference>
<dbReference type="GO" id="GO:0016758">
    <property type="term" value="F:hexosyltransferase activity"/>
    <property type="evidence" value="ECO:0007669"/>
    <property type="project" value="UniProtKB-ARBA"/>
</dbReference>
<reference evidence="4 5" key="1">
    <citation type="submission" date="2016-01" db="EMBL/GenBank/DDBJ databases">
        <authorList>
            <person name="Oliw E.H."/>
        </authorList>
    </citation>
    <scope>NUCLEOTIDE SEQUENCE [LARGE SCALE GENOMIC DNA]</scope>
    <source>
        <strain evidence="4 5">FRB97</strain>
    </source>
</reference>
<name>A0A250B8N1_9GAMM</name>
<evidence type="ECO:0000259" key="3">
    <source>
        <dbReference type="Pfam" id="PF00535"/>
    </source>
</evidence>
<dbReference type="CDD" id="cd00761">
    <property type="entry name" value="Glyco_tranf_GTA_type"/>
    <property type="match status" value="1"/>
</dbReference>
<organism evidence="4 5">
    <name type="scientific">Gibbsiella quercinecans</name>
    <dbReference type="NCBI Taxonomy" id="929813"/>
    <lineage>
        <taxon>Bacteria</taxon>
        <taxon>Pseudomonadati</taxon>
        <taxon>Pseudomonadota</taxon>
        <taxon>Gammaproteobacteria</taxon>
        <taxon>Enterobacterales</taxon>
        <taxon>Yersiniaceae</taxon>
        <taxon>Gibbsiella</taxon>
    </lineage>
</organism>
<keyword evidence="2 4" id="KW-0808">Transferase</keyword>
<dbReference type="Gene3D" id="3.90.550.10">
    <property type="entry name" value="Spore Coat Polysaccharide Biosynthesis Protein SpsA, Chain A"/>
    <property type="match status" value="1"/>
</dbReference>
<dbReference type="PANTHER" id="PTHR22916:SF51">
    <property type="entry name" value="GLYCOSYLTRANSFERASE EPSH-RELATED"/>
    <property type="match status" value="1"/>
</dbReference>
<evidence type="ECO:0000256" key="2">
    <source>
        <dbReference type="ARBA" id="ARBA00022679"/>
    </source>
</evidence>
<feature type="domain" description="Glycosyltransferase 2-like" evidence="3">
    <location>
        <begin position="4"/>
        <end position="123"/>
    </location>
</feature>
<dbReference type="AlphaFoldDB" id="A0A250B8N1"/>
<dbReference type="SUPFAM" id="SSF53448">
    <property type="entry name" value="Nucleotide-diphospho-sugar transferases"/>
    <property type="match status" value="1"/>
</dbReference>
<dbReference type="Proteomes" id="UP000217182">
    <property type="component" value="Chromosome"/>
</dbReference>
<dbReference type="OrthoDB" id="6813549at2"/>
<evidence type="ECO:0000313" key="5">
    <source>
        <dbReference type="Proteomes" id="UP000217182"/>
    </source>
</evidence>
<dbReference type="InterPro" id="IPR001173">
    <property type="entry name" value="Glyco_trans_2-like"/>
</dbReference>
<sequence>MTLSLIIPVYKVADYIEACLHSVLASLPAWAEVIIVDDGSPDDSMAIAKRVLERYPQWQGQVVMLRQTNQGLSAARNTGIAHATGRYIGFLDSDDLLLPDYFTTLGQLLAENPQAEIVAFNARRFSTAGDASAGNIMHIVPGDVKPPDSAGHQALLQESFNRSMWYAWARIYRAALFDGALFPAGRNFEDIQLIPQLYLKARSIVACSAPLVGYRVNPAGITRAPKRRDLDDLDYALGQANIGRRKAPGNHLYSILFVTTLKARLLVGVDFCGLPAALRETALLRRQYTRLRAEEQRLLSRKNRLFYRSPLAYYLLARLYNRGG</sequence>
<dbReference type="RefSeq" id="WP_095849167.1">
    <property type="nucleotide sequence ID" value="NZ_CP014136.1"/>
</dbReference>
<keyword evidence="1" id="KW-0328">Glycosyltransferase</keyword>
<dbReference type="KEGG" id="gqu:AWC35_22245"/>
<proteinExistence type="predicted"/>
<protein>
    <submittedName>
        <fullName evidence="4">Glycosyl transferase</fullName>
    </submittedName>
</protein>
<dbReference type="PANTHER" id="PTHR22916">
    <property type="entry name" value="GLYCOSYLTRANSFERASE"/>
    <property type="match status" value="1"/>
</dbReference>
<gene>
    <name evidence="4" type="ORF">AWC35_22245</name>
</gene>
<accession>A0A250B8N1</accession>
<dbReference type="EMBL" id="CP014136">
    <property type="protein sequence ID" value="ATA22593.1"/>
    <property type="molecule type" value="Genomic_DNA"/>
</dbReference>
<evidence type="ECO:0000256" key="1">
    <source>
        <dbReference type="ARBA" id="ARBA00022676"/>
    </source>
</evidence>